<dbReference type="EMBL" id="LLXJ01001770">
    <property type="protein sequence ID" value="PKC00834.1"/>
    <property type="molecule type" value="Genomic_DNA"/>
</dbReference>
<dbReference type="AlphaFoldDB" id="A0A2N0P1Y1"/>
<proteinExistence type="predicted"/>
<feature type="signal peptide" evidence="1">
    <location>
        <begin position="1"/>
        <end position="25"/>
    </location>
</feature>
<gene>
    <name evidence="2" type="ORF">RhiirA5_382181</name>
</gene>
<evidence type="ECO:0000256" key="1">
    <source>
        <dbReference type="SAM" id="SignalP"/>
    </source>
</evidence>
<reference evidence="2 3" key="1">
    <citation type="submission" date="2016-04" db="EMBL/GenBank/DDBJ databases">
        <title>Genome analyses suggest a sexual origin of heterokaryosis in a supposedly ancient asexual fungus.</title>
        <authorList>
            <person name="Ropars J."/>
            <person name="Sedzielewska K."/>
            <person name="Noel J."/>
            <person name="Charron P."/>
            <person name="Farinelli L."/>
            <person name="Marton T."/>
            <person name="Kruger M."/>
            <person name="Pelin A."/>
            <person name="Brachmann A."/>
            <person name="Corradi N."/>
        </authorList>
    </citation>
    <scope>NUCLEOTIDE SEQUENCE [LARGE SCALE GENOMIC DNA]</scope>
    <source>
        <strain evidence="2 3">A5</strain>
    </source>
</reference>
<evidence type="ECO:0000313" key="2">
    <source>
        <dbReference type="EMBL" id="PKC00834.1"/>
    </source>
</evidence>
<name>A0A2N0P1Y1_9GLOM</name>
<evidence type="ECO:0000313" key="3">
    <source>
        <dbReference type="Proteomes" id="UP000232722"/>
    </source>
</evidence>
<dbReference type="VEuPathDB" id="FungiDB:RhiirFUN_023897"/>
<accession>A0A2N0P1Y1</accession>
<keyword evidence="1" id="KW-0732">Signal</keyword>
<dbReference type="Proteomes" id="UP000232722">
    <property type="component" value="Unassembled WGS sequence"/>
</dbReference>
<organism evidence="2 3">
    <name type="scientific">Rhizophagus irregularis</name>
    <dbReference type="NCBI Taxonomy" id="588596"/>
    <lineage>
        <taxon>Eukaryota</taxon>
        <taxon>Fungi</taxon>
        <taxon>Fungi incertae sedis</taxon>
        <taxon>Mucoromycota</taxon>
        <taxon>Glomeromycotina</taxon>
        <taxon>Glomeromycetes</taxon>
        <taxon>Glomerales</taxon>
        <taxon>Glomeraceae</taxon>
        <taxon>Rhizophagus</taxon>
    </lineage>
</organism>
<reference evidence="2 3" key="2">
    <citation type="submission" date="2017-09" db="EMBL/GenBank/DDBJ databases">
        <title>Extensive intraspecific genome diversity in a model arbuscular mycorrhizal fungus.</title>
        <authorList>
            <person name="Chen E.C."/>
            <person name="Morin E."/>
            <person name="Beaudet D."/>
            <person name="Noel J."/>
            <person name="Ndikumana S."/>
            <person name="Charron P."/>
            <person name="St-Onge C."/>
            <person name="Giorgi J."/>
            <person name="Grigoriev I.V."/>
            <person name="Roux C."/>
            <person name="Martin F.M."/>
            <person name="Corradi N."/>
        </authorList>
    </citation>
    <scope>NUCLEOTIDE SEQUENCE [LARGE SCALE GENOMIC DNA]</scope>
    <source>
        <strain evidence="2 3">A5</strain>
    </source>
</reference>
<sequence>MNRSIHLFIFGFLSLLVLFISGTSAACNVNIGSNCDCKPDNIKGCNPQGITVGGVVCGENINCERLQHRYQVDINGNFCHVGKCTRACVCPIGGGGGPEIPFTKESRSSLKNAILVRLYHLRTKWFYSSEDKIPNGHFPE</sequence>
<dbReference type="VEuPathDB" id="FungiDB:RhiirA1_506117"/>
<feature type="chain" id="PRO_5014709340" evidence="1">
    <location>
        <begin position="26"/>
        <end position="140"/>
    </location>
</feature>
<comment type="caution">
    <text evidence="2">The sequence shown here is derived from an EMBL/GenBank/DDBJ whole genome shotgun (WGS) entry which is preliminary data.</text>
</comment>
<protein>
    <submittedName>
        <fullName evidence="2">Uncharacterized protein</fullName>
    </submittedName>
</protein>
<dbReference type="PROSITE" id="PS51257">
    <property type="entry name" value="PROKAR_LIPOPROTEIN"/>
    <property type="match status" value="1"/>
</dbReference>